<sequence length="143" mass="16067">MRVTTAALFHIATPTFKDPRLLNDTDGIGVKLRLHSNRNCSNRNKISISQRQTFLDISRSIMPAIKHKLELSRIEITRNTSKPDKSTVISIGFGTTKFLPDFYSILKVRGQKVWKGSHRPSREGTDVPTLVSQIRNRAGPGPD</sequence>
<proteinExistence type="predicted"/>
<organism evidence="2 3">
    <name type="scientific">Zophobas morio</name>
    <dbReference type="NCBI Taxonomy" id="2755281"/>
    <lineage>
        <taxon>Eukaryota</taxon>
        <taxon>Metazoa</taxon>
        <taxon>Ecdysozoa</taxon>
        <taxon>Arthropoda</taxon>
        <taxon>Hexapoda</taxon>
        <taxon>Insecta</taxon>
        <taxon>Pterygota</taxon>
        <taxon>Neoptera</taxon>
        <taxon>Endopterygota</taxon>
        <taxon>Coleoptera</taxon>
        <taxon>Polyphaga</taxon>
        <taxon>Cucujiformia</taxon>
        <taxon>Tenebrionidae</taxon>
        <taxon>Zophobas</taxon>
    </lineage>
</organism>
<reference evidence="2" key="1">
    <citation type="journal article" date="2023" name="G3 (Bethesda)">
        <title>Whole genome assemblies of Zophobas morio and Tenebrio molitor.</title>
        <authorList>
            <person name="Kaur S."/>
            <person name="Stinson S.A."/>
            <person name="diCenzo G.C."/>
        </authorList>
    </citation>
    <scope>NUCLEOTIDE SEQUENCE</scope>
    <source>
        <strain evidence="2">QUZm001</strain>
    </source>
</reference>
<dbReference type="EMBL" id="JALNTZ010000003">
    <property type="protein sequence ID" value="KAJ3658116.1"/>
    <property type="molecule type" value="Genomic_DNA"/>
</dbReference>
<gene>
    <name evidence="2" type="ORF">Zmor_009874</name>
</gene>
<dbReference type="Proteomes" id="UP001168821">
    <property type="component" value="Unassembled WGS sequence"/>
</dbReference>
<protein>
    <submittedName>
        <fullName evidence="2">Uncharacterized protein</fullName>
    </submittedName>
</protein>
<keyword evidence="3" id="KW-1185">Reference proteome</keyword>
<accession>A0AA38MJ30</accession>
<feature type="region of interest" description="Disordered" evidence="1">
    <location>
        <begin position="116"/>
        <end position="143"/>
    </location>
</feature>
<dbReference type="AlphaFoldDB" id="A0AA38MJ30"/>
<comment type="caution">
    <text evidence="2">The sequence shown here is derived from an EMBL/GenBank/DDBJ whole genome shotgun (WGS) entry which is preliminary data.</text>
</comment>
<evidence type="ECO:0000313" key="2">
    <source>
        <dbReference type="EMBL" id="KAJ3658116.1"/>
    </source>
</evidence>
<evidence type="ECO:0000313" key="3">
    <source>
        <dbReference type="Proteomes" id="UP001168821"/>
    </source>
</evidence>
<evidence type="ECO:0000256" key="1">
    <source>
        <dbReference type="SAM" id="MobiDB-lite"/>
    </source>
</evidence>
<name>A0AA38MJ30_9CUCU</name>